<evidence type="ECO:0000256" key="2">
    <source>
        <dbReference type="ARBA" id="ARBA00001966"/>
    </source>
</evidence>
<feature type="transmembrane region" description="Helical" evidence="16">
    <location>
        <begin position="94"/>
        <end position="114"/>
    </location>
</feature>
<dbReference type="HOGENOM" id="CLU_021898_1_0_11"/>
<dbReference type="PRINTS" id="PR00344">
    <property type="entry name" value="BCTRLSENSOR"/>
</dbReference>
<dbReference type="InterPro" id="IPR003594">
    <property type="entry name" value="HATPase_dom"/>
</dbReference>
<dbReference type="SUPFAM" id="SSF55874">
    <property type="entry name" value="ATPase domain of HSP90 chaperone/DNA topoisomerase II/histidine kinase"/>
    <property type="match status" value="1"/>
</dbReference>
<protein>
    <recommendedName>
        <fullName evidence="5">Oxygen sensor histidine kinase NreB</fullName>
        <ecNumber evidence="4">2.7.13.3</ecNumber>
    </recommendedName>
    <alternativeName>
        <fullName evidence="14">Nitrogen regulation protein B</fullName>
    </alternativeName>
</protein>
<dbReference type="SMART" id="SM00387">
    <property type="entry name" value="HATPase_c"/>
    <property type="match status" value="1"/>
</dbReference>
<dbReference type="GO" id="GO:0016020">
    <property type="term" value="C:membrane"/>
    <property type="evidence" value="ECO:0007669"/>
    <property type="project" value="InterPro"/>
</dbReference>
<feature type="domain" description="Histidine kinase/HSP90-like ATPase" evidence="17">
    <location>
        <begin position="562"/>
        <end position="649"/>
    </location>
</feature>
<accession>A0A0A1DKC8</accession>
<name>A0A0A1DKC8_NOCSI</name>
<feature type="transmembrane region" description="Helical" evidence="16">
    <location>
        <begin position="57"/>
        <end position="82"/>
    </location>
</feature>
<comment type="catalytic activity">
    <reaction evidence="1">
        <text>ATP + protein L-histidine = ADP + protein N-phospho-L-histidine.</text>
        <dbReference type="EC" id="2.7.13.3"/>
    </reaction>
</comment>
<feature type="transmembrane region" description="Helical" evidence="16">
    <location>
        <begin position="197"/>
        <end position="220"/>
    </location>
</feature>
<feature type="transmembrane region" description="Helical" evidence="16">
    <location>
        <begin position="267"/>
        <end position="288"/>
    </location>
</feature>
<evidence type="ECO:0000313" key="18">
    <source>
        <dbReference type="EMBL" id="AIY17077.2"/>
    </source>
</evidence>
<evidence type="ECO:0000256" key="3">
    <source>
        <dbReference type="ARBA" id="ARBA00004496"/>
    </source>
</evidence>
<dbReference type="GO" id="GO:0046983">
    <property type="term" value="F:protein dimerization activity"/>
    <property type="evidence" value="ECO:0007669"/>
    <property type="project" value="InterPro"/>
</dbReference>
<organism evidence="18 19">
    <name type="scientific">Nocardioides simplex</name>
    <name type="common">Arthrobacter simplex</name>
    <dbReference type="NCBI Taxonomy" id="2045"/>
    <lineage>
        <taxon>Bacteria</taxon>
        <taxon>Bacillati</taxon>
        <taxon>Actinomycetota</taxon>
        <taxon>Actinomycetes</taxon>
        <taxon>Propionibacteriales</taxon>
        <taxon>Nocardioidaceae</taxon>
        <taxon>Pimelobacter</taxon>
    </lineage>
</organism>
<evidence type="ECO:0000256" key="15">
    <source>
        <dbReference type="SAM" id="Coils"/>
    </source>
</evidence>
<dbReference type="AlphaFoldDB" id="A0A0A1DKC8"/>
<dbReference type="eggNOG" id="COG4585">
    <property type="taxonomic scope" value="Bacteria"/>
</dbReference>
<dbReference type="InterPro" id="IPR036890">
    <property type="entry name" value="HATPase_C_sf"/>
</dbReference>
<evidence type="ECO:0000256" key="9">
    <source>
        <dbReference type="ARBA" id="ARBA00022777"/>
    </source>
</evidence>
<evidence type="ECO:0000313" key="19">
    <source>
        <dbReference type="Proteomes" id="UP000030300"/>
    </source>
</evidence>
<dbReference type="GO" id="GO:0051539">
    <property type="term" value="F:4 iron, 4 sulfur cluster binding"/>
    <property type="evidence" value="ECO:0007669"/>
    <property type="project" value="UniProtKB-KW"/>
</dbReference>
<evidence type="ECO:0000256" key="16">
    <source>
        <dbReference type="SAM" id="Phobius"/>
    </source>
</evidence>
<evidence type="ECO:0000256" key="1">
    <source>
        <dbReference type="ARBA" id="ARBA00000085"/>
    </source>
</evidence>
<dbReference type="KEGG" id="psim:KR76_10550"/>
<dbReference type="GO" id="GO:0005737">
    <property type="term" value="C:cytoplasm"/>
    <property type="evidence" value="ECO:0007669"/>
    <property type="project" value="UniProtKB-SubCell"/>
</dbReference>
<keyword evidence="6" id="KW-0479">Metal-binding</keyword>
<dbReference type="Pfam" id="PF02518">
    <property type="entry name" value="HATPase_c"/>
    <property type="match status" value="1"/>
</dbReference>
<evidence type="ECO:0000256" key="6">
    <source>
        <dbReference type="ARBA" id="ARBA00022485"/>
    </source>
</evidence>
<evidence type="ECO:0000256" key="8">
    <source>
        <dbReference type="ARBA" id="ARBA00022679"/>
    </source>
</evidence>
<feature type="transmembrane region" description="Helical" evidence="16">
    <location>
        <begin position="161"/>
        <end position="185"/>
    </location>
</feature>
<dbReference type="EC" id="2.7.13.3" evidence="4"/>
<dbReference type="SUPFAM" id="SSF55781">
    <property type="entry name" value="GAF domain-like"/>
    <property type="match status" value="1"/>
</dbReference>
<keyword evidence="16" id="KW-0472">Membrane</keyword>
<evidence type="ECO:0000259" key="17">
    <source>
        <dbReference type="SMART" id="SM00387"/>
    </source>
</evidence>
<evidence type="ECO:0000256" key="7">
    <source>
        <dbReference type="ARBA" id="ARBA00022490"/>
    </source>
</evidence>
<dbReference type="PANTHER" id="PTHR24421">
    <property type="entry name" value="NITRATE/NITRITE SENSOR PROTEIN NARX-RELATED"/>
    <property type="match status" value="1"/>
</dbReference>
<evidence type="ECO:0000256" key="12">
    <source>
        <dbReference type="ARBA" id="ARBA00023014"/>
    </source>
</evidence>
<proteinExistence type="predicted"/>
<evidence type="ECO:0000256" key="5">
    <source>
        <dbReference type="ARBA" id="ARBA00017322"/>
    </source>
</evidence>
<dbReference type="Pfam" id="PF07730">
    <property type="entry name" value="HisKA_3"/>
    <property type="match status" value="1"/>
</dbReference>
<dbReference type="CDD" id="cd16917">
    <property type="entry name" value="HATPase_UhpB-NarQ-NarX-like"/>
    <property type="match status" value="1"/>
</dbReference>
<feature type="transmembrane region" description="Helical" evidence="16">
    <location>
        <begin position="31"/>
        <end position="50"/>
    </location>
</feature>
<comment type="subcellular location">
    <subcellularLocation>
        <location evidence="3">Cytoplasm</location>
    </subcellularLocation>
</comment>
<sequence>MLSWAAILGSLVGLVLRPVGRGEPFAIDDLVYVLEGIVALVNGVVAALVLGRRRHVVGWIFGLVALGFTLALVTGQLALAGVGSPSVHAALAHAPYWVWVPGAYASALVLPWVLRASGRAPALPIAAGVLVATGTTLIRLLHQQPDAPPHPWAVSAATDRLLTGAGRVLLVVTVLLAGAALASLVRRALAGERADRTASAWVAAGLGLLTVAFLGLRLTPVDAVGFTDVLEAALFLFLGSQLMIPVAALTVVLRGRMGGLDVAVSRATVWAVLTALVVVAYSAVVWLWGRLMPSDDRFGGYLSVALLALAVQPVRRWVQREVDRLVYGQAPDPAAVLGTFAADAAVPRTPAESLRALASALAESLRLGHVAIVSDPPAEGLDARVGAPADDLLVLPLLVGERRRGELRIGPRPGTRLDERTRRLAEGLTGLVAITLEVAQVNAALDRARSRLVEVRHEERRLLRRELHDSLGPSLAGVGLGLTAVEQMGDDQRADRSALIGRLRTELVRRTEDMRTLARALLPPALDDGDLAGAVATLVERIGGHGLTIATDLRDVERLAPRTQVAVYLIVSEALLNVRRHAGATRCLVEVRGGAVPTLVRVSDDGAGLDPAARPGVGFASMRERAEELGGVLALAGDGPGTTIEVRIP</sequence>
<evidence type="ECO:0000256" key="4">
    <source>
        <dbReference type="ARBA" id="ARBA00012438"/>
    </source>
</evidence>
<gene>
    <name evidence="18" type="ORF">KR76_10550</name>
</gene>
<keyword evidence="7" id="KW-0963">Cytoplasm</keyword>
<dbReference type="InterPro" id="IPR050482">
    <property type="entry name" value="Sensor_HK_TwoCompSys"/>
</dbReference>
<keyword evidence="16" id="KW-1133">Transmembrane helix</keyword>
<evidence type="ECO:0000256" key="13">
    <source>
        <dbReference type="ARBA" id="ARBA00024827"/>
    </source>
</evidence>
<feature type="transmembrane region" description="Helical" evidence="16">
    <location>
        <begin position="121"/>
        <end position="141"/>
    </location>
</feature>
<keyword evidence="15" id="KW-0175">Coiled coil</keyword>
<dbReference type="Gene3D" id="1.20.5.1930">
    <property type="match status" value="1"/>
</dbReference>
<dbReference type="InterPro" id="IPR011712">
    <property type="entry name" value="Sig_transdc_His_kin_sub3_dim/P"/>
</dbReference>
<comment type="function">
    <text evidence="13">Member of the two-component regulatory system NreB/NreC involved in the control of dissimilatory nitrate/nitrite reduction in response to oxygen. NreB functions as a direct oxygen sensor histidine kinase which is autophosphorylated, in the absence of oxygen, probably at the conserved histidine residue, and transfers its phosphate group probably to a conserved aspartate residue of NreC. NreB/NreC activates the expression of the nitrate (narGHJI) and nitrite (nir) reductase operons, as well as the putative nitrate transporter gene narT.</text>
</comment>
<evidence type="ECO:0000256" key="10">
    <source>
        <dbReference type="ARBA" id="ARBA00023004"/>
    </source>
</evidence>
<keyword evidence="10" id="KW-0408">Iron</keyword>
<feature type="coiled-coil region" evidence="15">
    <location>
        <begin position="438"/>
        <end position="465"/>
    </location>
</feature>
<dbReference type="GO" id="GO:0000155">
    <property type="term" value="F:phosphorelay sensor kinase activity"/>
    <property type="evidence" value="ECO:0007669"/>
    <property type="project" value="InterPro"/>
</dbReference>
<keyword evidence="9 18" id="KW-0418">Kinase</keyword>
<dbReference type="EMBL" id="CP009896">
    <property type="protein sequence ID" value="AIY17077.2"/>
    <property type="molecule type" value="Genomic_DNA"/>
</dbReference>
<keyword evidence="8" id="KW-0808">Transferase</keyword>
<evidence type="ECO:0000256" key="11">
    <source>
        <dbReference type="ARBA" id="ARBA00023012"/>
    </source>
</evidence>
<dbReference type="InterPro" id="IPR004358">
    <property type="entry name" value="Sig_transdc_His_kin-like_C"/>
</dbReference>
<keyword evidence="11" id="KW-0902">Two-component regulatory system</keyword>
<reference evidence="18 19" key="1">
    <citation type="journal article" date="2015" name="Genome Announc.">
        <title>Complete Genome Sequence of Steroid-Transforming Nocardioides simplex VKM Ac-2033D.</title>
        <authorList>
            <person name="Shtratnikova V.Y."/>
            <person name="Schelkunov M.I."/>
            <person name="Pekov Y.A."/>
            <person name="Fokina V.V."/>
            <person name="Logacheva M.D."/>
            <person name="Sokolov S.L."/>
            <person name="Bragin E.Y."/>
            <person name="Ashapkin V.V."/>
            <person name="Donova M.V."/>
        </authorList>
    </citation>
    <scope>NUCLEOTIDE SEQUENCE [LARGE SCALE GENOMIC DNA]</scope>
    <source>
        <strain evidence="18 19">VKM Ac-2033D</strain>
    </source>
</reference>
<dbReference type="Gene3D" id="3.30.565.10">
    <property type="entry name" value="Histidine kinase-like ATPase, C-terminal domain"/>
    <property type="match status" value="1"/>
</dbReference>
<dbReference type="Proteomes" id="UP000030300">
    <property type="component" value="Chromosome"/>
</dbReference>
<keyword evidence="19" id="KW-1185">Reference proteome</keyword>
<feature type="transmembrane region" description="Helical" evidence="16">
    <location>
        <begin position="232"/>
        <end position="255"/>
    </location>
</feature>
<evidence type="ECO:0000256" key="14">
    <source>
        <dbReference type="ARBA" id="ARBA00030800"/>
    </source>
</evidence>
<keyword evidence="12" id="KW-0411">Iron-sulfur</keyword>
<keyword evidence="6" id="KW-0004">4Fe-4S</keyword>
<dbReference type="STRING" id="2045.KR76_10550"/>
<comment type="cofactor">
    <cofactor evidence="2">
        <name>[4Fe-4S] cluster</name>
        <dbReference type="ChEBI" id="CHEBI:49883"/>
    </cofactor>
</comment>
<keyword evidence="16" id="KW-0812">Transmembrane</keyword>